<feature type="non-terminal residue" evidence="2">
    <location>
        <position position="1"/>
    </location>
</feature>
<dbReference type="AlphaFoldDB" id="A0A6A0AIS3"/>
<dbReference type="SUPFAM" id="SSF52540">
    <property type="entry name" value="P-loop containing nucleoside triphosphate hydrolases"/>
    <property type="match status" value="1"/>
</dbReference>
<feature type="domain" description="Helicase C-terminal" evidence="1">
    <location>
        <begin position="1"/>
        <end position="97"/>
    </location>
</feature>
<organism evidence="2 3">
    <name type="scientific">Haematococcus lacustris</name>
    <name type="common">Green alga</name>
    <name type="synonym">Haematococcus pluvialis</name>
    <dbReference type="NCBI Taxonomy" id="44745"/>
    <lineage>
        <taxon>Eukaryota</taxon>
        <taxon>Viridiplantae</taxon>
        <taxon>Chlorophyta</taxon>
        <taxon>core chlorophytes</taxon>
        <taxon>Chlorophyceae</taxon>
        <taxon>CS clade</taxon>
        <taxon>Chlamydomonadales</taxon>
        <taxon>Haematococcaceae</taxon>
        <taxon>Haematococcus</taxon>
    </lineage>
</organism>
<dbReference type="PROSITE" id="PS51194">
    <property type="entry name" value="HELICASE_CTER"/>
    <property type="match status" value="1"/>
</dbReference>
<evidence type="ECO:0000313" key="3">
    <source>
        <dbReference type="Proteomes" id="UP000485058"/>
    </source>
</evidence>
<evidence type="ECO:0000313" key="2">
    <source>
        <dbReference type="EMBL" id="GFH32810.1"/>
    </source>
</evidence>
<reference evidence="2 3" key="1">
    <citation type="submission" date="2020-02" db="EMBL/GenBank/DDBJ databases">
        <title>Draft genome sequence of Haematococcus lacustris strain NIES-144.</title>
        <authorList>
            <person name="Morimoto D."/>
            <person name="Nakagawa S."/>
            <person name="Yoshida T."/>
            <person name="Sawayama S."/>
        </authorList>
    </citation>
    <scope>NUCLEOTIDE SEQUENCE [LARGE SCALE GENOMIC DNA]</scope>
    <source>
        <strain evidence="2 3">NIES-144</strain>
    </source>
</reference>
<keyword evidence="3" id="KW-1185">Reference proteome</keyword>
<dbReference type="PANTHER" id="PTHR18934:SF136">
    <property type="entry name" value="ATP-DEPENDENT RNA HELICASE DHX35-RELATED"/>
    <property type="match status" value="1"/>
</dbReference>
<dbReference type="InterPro" id="IPR027417">
    <property type="entry name" value="P-loop_NTPase"/>
</dbReference>
<proteinExistence type="predicted"/>
<dbReference type="GO" id="GO:0004386">
    <property type="term" value="F:helicase activity"/>
    <property type="evidence" value="ECO:0007669"/>
    <property type="project" value="TreeGrafter"/>
</dbReference>
<dbReference type="GO" id="GO:0003723">
    <property type="term" value="F:RNA binding"/>
    <property type="evidence" value="ECO:0007669"/>
    <property type="project" value="TreeGrafter"/>
</dbReference>
<gene>
    <name evidence="2" type="ORF">HaLaN_32091</name>
</gene>
<dbReference type="CDD" id="cd18791">
    <property type="entry name" value="SF2_C_RHA"/>
    <property type="match status" value="1"/>
</dbReference>
<dbReference type="EMBL" id="BLLF01007173">
    <property type="protein sequence ID" value="GFH32810.1"/>
    <property type="molecule type" value="Genomic_DNA"/>
</dbReference>
<comment type="caution">
    <text evidence="2">The sequence shown here is derived from an EMBL/GenBank/DDBJ whole genome shotgun (WGS) entry which is preliminary data.</text>
</comment>
<protein>
    <recommendedName>
        <fullName evidence="1">Helicase C-terminal domain-containing protein</fullName>
    </recommendedName>
</protein>
<dbReference type="Gene3D" id="3.40.50.300">
    <property type="entry name" value="P-loop containing nucleotide triphosphate hydrolases"/>
    <property type="match status" value="1"/>
</dbReference>
<accession>A0A6A0AIS3</accession>
<name>A0A6A0AIS3_HAELA</name>
<dbReference type="Pfam" id="PF00271">
    <property type="entry name" value="Helicase_C"/>
    <property type="match status" value="1"/>
</dbReference>
<dbReference type="Proteomes" id="UP000485058">
    <property type="component" value="Unassembled WGS sequence"/>
</dbReference>
<dbReference type="InterPro" id="IPR001650">
    <property type="entry name" value="Helicase_C-like"/>
</dbReference>
<evidence type="ECO:0000259" key="1">
    <source>
        <dbReference type="PROSITE" id="PS51194"/>
    </source>
</evidence>
<sequence length="97" mass="10426">GFRKVVVATNIAETSLTLEGVVYVVDSCFVKQRAYNPLLGLEALCAAPCSQASAAQRAGRAGRVRAGKAFRLCTEEHFKQLLPAVTVPEMQRSDLSS</sequence>
<feature type="non-terminal residue" evidence="2">
    <location>
        <position position="97"/>
    </location>
</feature>
<dbReference type="PANTHER" id="PTHR18934">
    <property type="entry name" value="ATP-DEPENDENT RNA HELICASE"/>
    <property type="match status" value="1"/>
</dbReference>